<dbReference type="PROSITE" id="PS50181">
    <property type="entry name" value="FBOX"/>
    <property type="match status" value="1"/>
</dbReference>
<name>A0AAV9MB16_9SOLN</name>
<gene>
    <name evidence="2" type="ORF">R3W88_009219</name>
</gene>
<sequence length="216" mass="25621">MFQFPHYGDDELFLISQTVEDIPKNSVDLTLQLPDHLLHSIFSYFSFHDLLNISLVSKNWHRNIPSYLAFHFNQSLFHEQNPIYYTRDFRKSVLSFLCAFKNKLFNAEKRVLCILFFNDMNIRDTMKLLDGNDFHEEVIKKLYGRGDRTCCAGTHDKCWRHFLKHFEVKEEEEEKIGQSVTLSSSPSHPWKVKIVGDGKKYKLTKLIFIFAWQFNS</sequence>
<evidence type="ECO:0000259" key="1">
    <source>
        <dbReference type="PROSITE" id="PS50181"/>
    </source>
</evidence>
<protein>
    <recommendedName>
        <fullName evidence="1">F-box domain-containing protein</fullName>
    </recommendedName>
</protein>
<evidence type="ECO:0000313" key="3">
    <source>
        <dbReference type="Proteomes" id="UP001311915"/>
    </source>
</evidence>
<dbReference type="CDD" id="cd09917">
    <property type="entry name" value="F-box_SF"/>
    <property type="match status" value="1"/>
</dbReference>
<dbReference type="AlphaFoldDB" id="A0AAV9MB16"/>
<organism evidence="2 3">
    <name type="scientific">Solanum pinnatisectum</name>
    <name type="common">tansyleaf nightshade</name>
    <dbReference type="NCBI Taxonomy" id="50273"/>
    <lineage>
        <taxon>Eukaryota</taxon>
        <taxon>Viridiplantae</taxon>
        <taxon>Streptophyta</taxon>
        <taxon>Embryophyta</taxon>
        <taxon>Tracheophyta</taxon>
        <taxon>Spermatophyta</taxon>
        <taxon>Magnoliopsida</taxon>
        <taxon>eudicotyledons</taxon>
        <taxon>Gunneridae</taxon>
        <taxon>Pentapetalae</taxon>
        <taxon>asterids</taxon>
        <taxon>lamiids</taxon>
        <taxon>Solanales</taxon>
        <taxon>Solanaceae</taxon>
        <taxon>Solanoideae</taxon>
        <taxon>Solaneae</taxon>
        <taxon>Solanum</taxon>
    </lineage>
</organism>
<dbReference type="InterPro" id="IPR036047">
    <property type="entry name" value="F-box-like_dom_sf"/>
</dbReference>
<dbReference type="Pfam" id="PF00646">
    <property type="entry name" value="F-box"/>
    <property type="match status" value="1"/>
</dbReference>
<dbReference type="SMART" id="SM00256">
    <property type="entry name" value="FBOX"/>
    <property type="match status" value="1"/>
</dbReference>
<evidence type="ECO:0000313" key="2">
    <source>
        <dbReference type="EMBL" id="KAK4734958.1"/>
    </source>
</evidence>
<accession>A0AAV9MB16</accession>
<reference evidence="2 3" key="1">
    <citation type="submission" date="2023-10" db="EMBL/GenBank/DDBJ databases">
        <title>Genome-Wide Identification Analysis in wild type Solanum Pinnatisectum Reveals Some Genes Defensing Phytophthora Infestans.</title>
        <authorList>
            <person name="Sun C."/>
        </authorList>
    </citation>
    <scope>NUCLEOTIDE SEQUENCE [LARGE SCALE GENOMIC DNA]</scope>
    <source>
        <strain evidence="2">LQN</strain>
        <tissue evidence="2">Leaf</tissue>
    </source>
</reference>
<keyword evidence="3" id="KW-1185">Reference proteome</keyword>
<dbReference type="EMBL" id="JAWPEI010000002">
    <property type="protein sequence ID" value="KAK4734958.1"/>
    <property type="molecule type" value="Genomic_DNA"/>
</dbReference>
<proteinExistence type="predicted"/>
<comment type="caution">
    <text evidence="2">The sequence shown here is derived from an EMBL/GenBank/DDBJ whole genome shotgun (WGS) entry which is preliminary data.</text>
</comment>
<dbReference type="Proteomes" id="UP001311915">
    <property type="component" value="Unassembled WGS sequence"/>
</dbReference>
<dbReference type="SUPFAM" id="SSF81383">
    <property type="entry name" value="F-box domain"/>
    <property type="match status" value="1"/>
</dbReference>
<dbReference type="Gene3D" id="1.20.1280.50">
    <property type="match status" value="1"/>
</dbReference>
<feature type="domain" description="F-box" evidence="1">
    <location>
        <begin position="27"/>
        <end position="80"/>
    </location>
</feature>
<dbReference type="InterPro" id="IPR001810">
    <property type="entry name" value="F-box_dom"/>
</dbReference>